<protein>
    <recommendedName>
        <fullName evidence="1">PilZ domain-containing protein</fullName>
    </recommendedName>
</protein>
<evidence type="ECO:0000313" key="3">
    <source>
        <dbReference type="Proteomes" id="UP000318422"/>
    </source>
</evidence>
<gene>
    <name evidence="2" type="ORF">ZRA01_25920</name>
</gene>
<dbReference type="Gene3D" id="2.40.10.220">
    <property type="entry name" value="predicted glycosyltransferase like domains"/>
    <property type="match status" value="1"/>
</dbReference>
<organism evidence="2 3">
    <name type="scientific">Zoogloea ramigera</name>
    <dbReference type="NCBI Taxonomy" id="350"/>
    <lineage>
        <taxon>Bacteria</taxon>
        <taxon>Pseudomonadati</taxon>
        <taxon>Pseudomonadota</taxon>
        <taxon>Betaproteobacteria</taxon>
        <taxon>Rhodocyclales</taxon>
        <taxon>Zoogloeaceae</taxon>
        <taxon>Zoogloea</taxon>
    </lineage>
</organism>
<sequence>MDRMTERRRDRRIPLGCKVGIRLEGQAAPVVGTCVELSVGGLTIHSSHVPRMDEVFEIAVLPPEPGGVYQPLHARVRVRRCDGLAQPGLYAMGVEIVEVIK</sequence>
<keyword evidence="3" id="KW-1185">Reference proteome</keyword>
<evidence type="ECO:0000259" key="1">
    <source>
        <dbReference type="Pfam" id="PF07238"/>
    </source>
</evidence>
<dbReference type="InterPro" id="IPR009875">
    <property type="entry name" value="PilZ_domain"/>
</dbReference>
<feature type="domain" description="PilZ" evidence="1">
    <location>
        <begin position="6"/>
        <end position="97"/>
    </location>
</feature>
<dbReference type="AlphaFoldDB" id="A0A4Y4CXS9"/>
<dbReference type="SUPFAM" id="SSF141371">
    <property type="entry name" value="PilZ domain-like"/>
    <property type="match status" value="1"/>
</dbReference>
<dbReference type="EMBL" id="BJNV01000046">
    <property type="protein sequence ID" value="GEC96519.1"/>
    <property type="molecule type" value="Genomic_DNA"/>
</dbReference>
<evidence type="ECO:0000313" key="2">
    <source>
        <dbReference type="EMBL" id="GEC96519.1"/>
    </source>
</evidence>
<reference evidence="2 3" key="1">
    <citation type="submission" date="2019-06" db="EMBL/GenBank/DDBJ databases">
        <title>Whole genome shotgun sequence of Zoogloea ramigera NBRC 15342.</title>
        <authorList>
            <person name="Hosoyama A."/>
            <person name="Uohara A."/>
            <person name="Ohji S."/>
            <person name="Ichikawa N."/>
        </authorList>
    </citation>
    <scope>NUCLEOTIDE SEQUENCE [LARGE SCALE GENOMIC DNA]</scope>
    <source>
        <strain evidence="2 3">NBRC 15342</strain>
    </source>
</reference>
<dbReference type="Pfam" id="PF07238">
    <property type="entry name" value="PilZ"/>
    <property type="match status" value="1"/>
</dbReference>
<dbReference type="OrthoDB" id="8562941at2"/>
<accession>A0A4Y4CXS9</accession>
<proteinExistence type="predicted"/>
<comment type="caution">
    <text evidence="2">The sequence shown here is derived from an EMBL/GenBank/DDBJ whole genome shotgun (WGS) entry which is preliminary data.</text>
</comment>
<dbReference type="GO" id="GO:0035438">
    <property type="term" value="F:cyclic-di-GMP binding"/>
    <property type="evidence" value="ECO:0007669"/>
    <property type="project" value="InterPro"/>
</dbReference>
<dbReference type="Proteomes" id="UP000318422">
    <property type="component" value="Unassembled WGS sequence"/>
</dbReference>
<name>A0A4Y4CXS9_ZOORA</name>
<dbReference type="RefSeq" id="WP_141352906.1">
    <property type="nucleotide sequence ID" value="NZ_BJNV01000046.1"/>
</dbReference>